<dbReference type="AlphaFoldDB" id="A0A6V7TUK5"/>
<evidence type="ECO:0000256" key="1">
    <source>
        <dbReference type="SAM" id="Phobius"/>
    </source>
</evidence>
<keyword evidence="1" id="KW-0812">Transmembrane</keyword>
<proteinExistence type="predicted"/>
<comment type="caution">
    <text evidence="2">The sequence shown here is derived from an EMBL/GenBank/DDBJ whole genome shotgun (WGS) entry which is preliminary data.</text>
</comment>
<dbReference type="Proteomes" id="UP000580250">
    <property type="component" value="Unassembled WGS sequence"/>
</dbReference>
<gene>
    <name evidence="2" type="ORF">MENT_LOCUS3375</name>
</gene>
<accession>A0A6V7TUK5</accession>
<keyword evidence="1" id="KW-0472">Membrane</keyword>
<reference evidence="2 3" key="1">
    <citation type="submission" date="2020-08" db="EMBL/GenBank/DDBJ databases">
        <authorList>
            <person name="Koutsovoulos G."/>
            <person name="Danchin GJ E."/>
        </authorList>
    </citation>
    <scope>NUCLEOTIDE SEQUENCE [LARGE SCALE GENOMIC DNA]</scope>
</reference>
<organism evidence="2 3">
    <name type="scientific">Meloidogyne enterolobii</name>
    <name type="common">Root-knot nematode worm</name>
    <name type="synonym">Meloidogyne mayaguensis</name>
    <dbReference type="NCBI Taxonomy" id="390850"/>
    <lineage>
        <taxon>Eukaryota</taxon>
        <taxon>Metazoa</taxon>
        <taxon>Ecdysozoa</taxon>
        <taxon>Nematoda</taxon>
        <taxon>Chromadorea</taxon>
        <taxon>Rhabditida</taxon>
        <taxon>Tylenchina</taxon>
        <taxon>Tylenchomorpha</taxon>
        <taxon>Tylenchoidea</taxon>
        <taxon>Meloidogynidae</taxon>
        <taxon>Meloidogyninae</taxon>
        <taxon>Meloidogyne</taxon>
    </lineage>
</organism>
<evidence type="ECO:0000313" key="3">
    <source>
        <dbReference type="Proteomes" id="UP000580250"/>
    </source>
</evidence>
<evidence type="ECO:0000313" key="2">
    <source>
        <dbReference type="EMBL" id="CAD2131722.1"/>
    </source>
</evidence>
<keyword evidence="1" id="KW-1133">Transmembrane helix</keyword>
<feature type="transmembrane region" description="Helical" evidence="1">
    <location>
        <begin position="27"/>
        <end position="47"/>
    </location>
</feature>
<name>A0A6V7TUK5_MELEN</name>
<dbReference type="EMBL" id="CAJEWN010000011">
    <property type="protein sequence ID" value="CAD2131722.1"/>
    <property type="molecule type" value="Genomic_DNA"/>
</dbReference>
<protein>
    <submittedName>
        <fullName evidence="2">Uncharacterized protein</fullName>
    </submittedName>
</protein>
<sequence length="50" mass="5828">MNYLLGNDLLSFSILFLSGSFDVEYEMTPIIFIADIFIQLLWLKALFTYS</sequence>